<name>A0A9W6IMU4_9PROT</name>
<protein>
    <recommendedName>
        <fullName evidence="1">GST N-terminal domain-containing protein</fullName>
    </recommendedName>
</protein>
<evidence type="ECO:0000259" key="1">
    <source>
        <dbReference type="Pfam" id="PF13417"/>
    </source>
</evidence>
<evidence type="ECO:0000313" key="3">
    <source>
        <dbReference type="Proteomes" id="UP001143486"/>
    </source>
</evidence>
<dbReference type="Gene3D" id="3.40.30.10">
    <property type="entry name" value="Glutaredoxin"/>
    <property type="match status" value="1"/>
</dbReference>
<evidence type="ECO:0000313" key="2">
    <source>
        <dbReference type="EMBL" id="GLK52119.1"/>
    </source>
</evidence>
<dbReference type="AlphaFoldDB" id="A0A9W6IMU4"/>
<dbReference type="SUPFAM" id="SSF47616">
    <property type="entry name" value="GST C-terminal domain-like"/>
    <property type="match status" value="1"/>
</dbReference>
<dbReference type="Pfam" id="PF13417">
    <property type="entry name" value="GST_N_3"/>
    <property type="match status" value="1"/>
</dbReference>
<reference evidence="2" key="1">
    <citation type="journal article" date="2014" name="Int. J. Syst. Evol. Microbiol.">
        <title>Complete genome sequence of Corynebacterium casei LMG S-19264T (=DSM 44701T), isolated from a smear-ripened cheese.</title>
        <authorList>
            <consortium name="US DOE Joint Genome Institute (JGI-PGF)"/>
            <person name="Walter F."/>
            <person name="Albersmeier A."/>
            <person name="Kalinowski J."/>
            <person name="Ruckert C."/>
        </authorList>
    </citation>
    <scope>NUCLEOTIDE SEQUENCE</scope>
    <source>
        <strain evidence="2">VKM B-1513</strain>
    </source>
</reference>
<accession>A0A9W6IMU4</accession>
<sequence>MTYTLIGAAVSLYTGKARGYLRWKNVPFREEMSTREVYKSEILPRVGWSVIPVVVHHDGSDTGVTLQDTTDIIDYVEQHEPGPSVYPDGVRQRLAALILELFGDEWLVIPAMHYRWAYNRDFAHGEFGAFSFPDLSPEEQRERVAKPVAYFSGALPGLGINPDSVPAVEAAYEAFLAAFEAHLARHGFLFGSRPSIADYGFLGPLYAHLLRDPASGEIMRRLAPRVADWAQRCHAPQHALTGDFLPDDDLPATLLPMLRMFAAQQLPVLVDTADRLAVWADENPDMAEVPRVLGFHKARIGHGETVVETDRAVIPYPLWMLQRVTDFLASLDGKARAQAEELLRSIGAQQLLDFDMPVRLERRHFRVCVQGR</sequence>
<dbReference type="InterPro" id="IPR004045">
    <property type="entry name" value="Glutathione_S-Trfase_N"/>
</dbReference>
<proteinExistence type="predicted"/>
<dbReference type="CDD" id="cd00299">
    <property type="entry name" value="GST_C_family"/>
    <property type="match status" value="1"/>
</dbReference>
<dbReference type="SUPFAM" id="SSF52833">
    <property type="entry name" value="Thioredoxin-like"/>
    <property type="match status" value="1"/>
</dbReference>
<keyword evidence="3" id="KW-1185">Reference proteome</keyword>
<dbReference type="InterPro" id="IPR036249">
    <property type="entry name" value="Thioredoxin-like_sf"/>
</dbReference>
<dbReference type="InterPro" id="IPR036282">
    <property type="entry name" value="Glutathione-S-Trfase_C_sf"/>
</dbReference>
<dbReference type="EMBL" id="BSFE01000003">
    <property type="protein sequence ID" value="GLK52119.1"/>
    <property type="molecule type" value="Genomic_DNA"/>
</dbReference>
<feature type="domain" description="GST N-terminal" evidence="1">
    <location>
        <begin position="5"/>
        <end position="83"/>
    </location>
</feature>
<reference evidence="2" key="2">
    <citation type="submission" date="2023-01" db="EMBL/GenBank/DDBJ databases">
        <authorList>
            <person name="Sun Q."/>
            <person name="Evtushenko L."/>
        </authorList>
    </citation>
    <scope>NUCLEOTIDE SEQUENCE</scope>
    <source>
        <strain evidence="2">VKM B-1513</strain>
    </source>
</reference>
<dbReference type="Proteomes" id="UP001143486">
    <property type="component" value="Unassembled WGS sequence"/>
</dbReference>
<comment type="caution">
    <text evidence="2">The sequence shown here is derived from an EMBL/GenBank/DDBJ whole genome shotgun (WGS) entry which is preliminary data.</text>
</comment>
<organism evidence="2 3">
    <name type="scientific">Maricaulis virginensis</name>
    <dbReference type="NCBI Taxonomy" id="144022"/>
    <lineage>
        <taxon>Bacteria</taxon>
        <taxon>Pseudomonadati</taxon>
        <taxon>Pseudomonadota</taxon>
        <taxon>Alphaproteobacteria</taxon>
        <taxon>Maricaulales</taxon>
        <taxon>Maricaulaceae</taxon>
        <taxon>Maricaulis</taxon>
    </lineage>
</organism>
<dbReference type="Pfam" id="PF13410">
    <property type="entry name" value="GST_C_2"/>
    <property type="match status" value="1"/>
</dbReference>
<dbReference type="RefSeq" id="WP_271186483.1">
    <property type="nucleotide sequence ID" value="NZ_BSFE01000003.1"/>
</dbReference>
<gene>
    <name evidence="2" type="ORF">GCM10017621_16270</name>
</gene>
<dbReference type="Gene3D" id="1.20.1050.10">
    <property type="match status" value="1"/>
</dbReference>